<keyword evidence="1" id="KW-0812">Transmembrane</keyword>
<keyword evidence="1" id="KW-1133">Transmembrane helix</keyword>
<feature type="transmembrane region" description="Helical" evidence="1">
    <location>
        <begin position="31"/>
        <end position="49"/>
    </location>
</feature>
<organism evidence="2 3">
    <name type="scientific">Emiliania huxleyi (strain CCMP1516)</name>
    <dbReference type="NCBI Taxonomy" id="280463"/>
    <lineage>
        <taxon>Eukaryota</taxon>
        <taxon>Haptista</taxon>
        <taxon>Haptophyta</taxon>
        <taxon>Prymnesiophyceae</taxon>
        <taxon>Isochrysidales</taxon>
        <taxon>Noelaerhabdaceae</taxon>
        <taxon>Emiliania</taxon>
    </lineage>
</organism>
<dbReference type="HOGENOM" id="CLU_2659730_0_0_1"/>
<reference evidence="3" key="1">
    <citation type="journal article" date="2013" name="Nature">
        <title>Pan genome of the phytoplankton Emiliania underpins its global distribution.</title>
        <authorList>
            <person name="Read B.A."/>
            <person name="Kegel J."/>
            <person name="Klute M.J."/>
            <person name="Kuo A."/>
            <person name="Lefebvre S.C."/>
            <person name="Maumus F."/>
            <person name="Mayer C."/>
            <person name="Miller J."/>
            <person name="Monier A."/>
            <person name="Salamov A."/>
            <person name="Young J."/>
            <person name="Aguilar M."/>
            <person name="Claverie J.M."/>
            <person name="Frickenhaus S."/>
            <person name="Gonzalez K."/>
            <person name="Herman E.K."/>
            <person name="Lin Y.C."/>
            <person name="Napier J."/>
            <person name="Ogata H."/>
            <person name="Sarno A.F."/>
            <person name="Shmutz J."/>
            <person name="Schroeder D."/>
            <person name="de Vargas C."/>
            <person name="Verret F."/>
            <person name="von Dassow P."/>
            <person name="Valentin K."/>
            <person name="Van de Peer Y."/>
            <person name="Wheeler G."/>
            <person name="Dacks J.B."/>
            <person name="Delwiche C.F."/>
            <person name="Dyhrman S.T."/>
            <person name="Glockner G."/>
            <person name="John U."/>
            <person name="Richards T."/>
            <person name="Worden A.Z."/>
            <person name="Zhang X."/>
            <person name="Grigoriev I.V."/>
            <person name="Allen A.E."/>
            <person name="Bidle K."/>
            <person name="Borodovsky M."/>
            <person name="Bowler C."/>
            <person name="Brownlee C."/>
            <person name="Cock J.M."/>
            <person name="Elias M."/>
            <person name="Gladyshev V.N."/>
            <person name="Groth M."/>
            <person name="Guda C."/>
            <person name="Hadaegh A."/>
            <person name="Iglesias-Rodriguez M.D."/>
            <person name="Jenkins J."/>
            <person name="Jones B.M."/>
            <person name="Lawson T."/>
            <person name="Leese F."/>
            <person name="Lindquist E."/>
            <person name="Lobanov A."/>
            <person name="Lomsadze A."/>
            <person name="Malik S.B."/>
            <person name="Marsh M.E."/>
            <person name="Mackinder L."/>
            <person name="Mock T."/>
            <person name="Mueller-Roeber B."/>
            <person name="Pagarete A."/>
            <person name="Parker M."/>
            <person name="Probert I."/>
            <person name="Quesneville H."/>
            <person name="Raines C."/>
            <person name="Rensing S.A."/>
            <person name="Riano-Pachon D.M."/>
            <person name="Richier S."/>
            <person name="Rokitta S."/>
            <person name="Shiraiwa Y."/>
            <person name="Soanes D.M."/>
            <person name="van der Giezen M."/>
            <person name="Wahlund T.M."/>
            <person name="Williams B."/>
            <person name="Wilson W."/>
            <person name="Wolfe G."/>
            <person name="Wurch L.L."/>
        </authorList>
    </citation>
    <scope>NUCLEOTIDE SEQUENCE</scope>
</reference>
<keyword evidence="3" id="KW-1185">Reference proteome</keyword>
<sequence length="76" mass="8187">MATTTGASAEGARKMMCVDGNTFRRVLLARAAFRGVVFGGVLYLGATTLDRIKRLEDSNAAMALKLDTVNKEVVQH</sequence>
<dbReference type="AlphaFoldDB" id="A0A0D3KV07"/>
<dbReference type="GeneID" id="17284863"/>
<dbReference type="GeneID" id="17250611"/>
<evidence type="ECO:0000313" key="3">
    <source>
        <dbReference type="Proteomes" id="UP000013827"/>
    </source>
</evidence>
<accession>A0A0D3KV07</accession>
<dbReference type="EnsemblProtists" id="EOD04460">
    <property type="protein sequence ID" value="EOD04460"/>
    <property type="gene ID" value="EMIHUDRAFT_372580"/>
</dbReference>
<dbReference type="KEGG" id="ehx:EMIHUDRAFT_372580"/>
<dbReference type="RefSeq" id="XP_005792021.1">
    <property type="nucleotide sequence ID" value="XM_005791964.1"/>
</dbReference>
<dbReference type="KEGG" id="ehx:EMIHUDRAFT_351482"/>
<protein>
    <submittedName>
        <fullName evidence="2">Uncharacterized protein</fullName>
    </submittedName>
</protein>
<reference evidence="2" key="2">
    <citation type="submission" date="2024-10" db="UniProtKB">
        <authorList>
            <consortium name="EnsemblProtists"/>
        </authorList>
    </citation>
    <scope>IDENTIFICATION</scope>
</reference>
<keyword evidence="1" id="KW-0472">Membrane</keyword>
<dbReference type="Proteomes" id="UP000013827">
    <property type="component" value="Unassembled WGS sequence"/>
</dbReference>
<name>A0A0D3KV07_EMIH1</name>
<evidence type="ECO:0000313" key="2">
    <source>
        <dbReference type="EnsemblProtists" id="EOD39592"/>
    </source>
</evidence>
<dbReference type="PaxDb" id="2903-EOD04460"/>
<dbReference type="EnsemblProtists" id="EOD39592">
    <property type="protein sequence ID" value="EOD39592"/>
    <property type="gene ID" value="EMIHUDRAFT_351482"/>
</dbReference>
<proteinExistence type="predicted"/>
<evidence type="ECO:0000256" key="1">
    <source>
        <dbReference type="SAM" id="Phobius"/>
    </source>
</evidence>
<dbReference type="RefSeq" id="XP_005756889.1">
    <property type="nucleotide sequence ID" value="XM_005756832.1"/>
</dbReference>